<evidence type="ECO:0000313" key="1">
    <source>
        <dbReference type="EMBL" id="XBS37999.1"/>
    </source>
</evidence>
<dbReference type="AlphaFoldDB" id="A0AAU7P8K0"/>
<sequence length="78" mass="7365">MAGSVRAASGTSCAASRRREGALATIGWADGPEAGGEAGGITSVAVGAGPMDVGTDVCFAAGPLAQAESNSSVQAAAR</sequence>
<organism evidence="1">
    <name type="scientific">Xanthomonas sp. 10-10</name>
    <dbReference type="NCBI Taxonomy" id="3115848"/>
    <lineage>
        <taxon>Bacteria</taxon>
        <taxon>Pseudomonadati</taxon>
        <taxon>Pseudomonadota</taxon>
        <taxon>Gammaproteobacteria</taxon>
        <taxon>Lysobacterales</taxon>
        <taxon>Lysobacteraceae</taxon>
        <taxon>Xanthomonas</taxon>
    </lineage>
</organism>
<reference evidence="1" key="1">
    <citation type="submission" date="2024-02" db="EMBL/GenBank/DDBJ databases">
        <title>Complete genome sequence of Xanthomonas sp. 10-10.</title>
        <authorList>
            <person name="Biessy A."/>
            <person name="Ciotola M."/>
            <person name="Cadieux M."/>
            <person name="Soufiane B."/>
            <person name="Laforest M."/>
            <person name="Filion M."/>
        </authorList>
    </citation>
    <scope>NUCLEOTIDE SEQUENCE</scope>
    <source>
        <strain evidence="1">10-10</strain>
    </source>
</reference>
<gene>
    <name evidence="1" type="ORF">VZ068_00190</name>
</gene>
<proteinExistence type="predicted"/>
<dbReference type="EMBL" id="CP144460">
    <property type="protein sequence ID" value="XBS37999.1"/>
    <property type="molecule type" value="Genomic_DNA"/>
</dbReference>
<accession>A0AAU7P8K0</accession>
<dbReference type="RefSeq" id="WP_349656495.1">
    <property type="nucleotide sequence ID" value="NZ_CP144460.1"/>
</dbReference>
<name>A0AAU7P8K0_9XANT</name>
<protein>
    <submittedName>
        <fullName evidence="1">Uncharacterized protein</fullName>
    </submittedName>
</protein>